<accession>A0AA86NKH7</accession>
<evidence type="ECO:0000313" key="3">
    <source>
        <dbReference type="Proteomes" id="UP001642409"/>
    </source>
</evidence>
<sequence>MLQREHQLSTYNQMQLSACLHTYNTISFSGVGQTQPYCLSVQFCFQRILLQLNISAIVYNQVILCAVFSPQLCSQLFRFLLKMYFRALYSFFIIYSHRK</sequence>
<name>A0AA86NKH7_9EUKA</name>
<keyword evidence="3" id="KW-1185">Reference proteome</keyword>
<reference evidence="1" key="1">
    <citation type="submission" date="2023-06" db="EMBL/GenBank/DDBJ databases">
        <authorList>
            <person name="Kurt Z."/>
        </authorList>
    </citation>
    <scope>NUCLEOTIDE SEQUENCE</scope>
</reference>
<dbReference type="AlphaFoldDB" id="A0AA86NKH7"/>
<protein>
    <submittedName>
        <fullName evidence="2">Hypothetical_protein</fullName>
    </submittedName>
</protein>
<dbReference type="EMBL" id="CAXDID020000335">
    <property type="protein sequence ID" value="CAL6078561.1"/>
    <property type="molecule type" value="Genomic_DNA"/>
</dbReference>
<dbReference type="EMBL" id="CATOUU010000205">
    <property type="protein sequence ID" value="CAI9920901.1"/>
    <property type="molecule type" value="Genomic_DNA"/>
</dbReference>
<organism evidence="1">
    <name type="scientific">Hexamita inflata</name>
    <dbReference type="NCBI Taxonomy" id="28002"/>
    <lineage>
        <taxon>Eukaryota</taxon>
        <taxon>Metamonada</taxon>
        <taxon>Diplomonadida</taxon>
        <taxon>Hexamitidae</taxon>
        <taxon>Hexamitinae</taxon>
        <taxon>Hexamita</taxon>
    </lineage>
</organism>
<evidence type="ECO:0000313" key="2">
    <source>
        <dbReference type="EMBL" id="CAL6078561.1"/>
    </source>
</evidence>
<reference evidence="2 3" key="2">
    <citation type="submission" date="2024-07" db="EMBL/GenBank/DDBJ databases">
        <authorList>
            <person name="Akdeniz Z."/>
        </authorList>
    </citation>
    <scope>NUCLEOTIDE SEQUENCE [LARGE SCALE GENOMIC DNA]</scope>
</reference>
<dbReference type="Proteomes" id="UP001642409">
    <property type="component" value="Unassembled WGS sequence"/>
</dbReference>
<comment type="caution">
    <text evidence="1">The sequence shown here is derived from an EMBL/GenBank/DDBJ whole genome shotgun (WGS) entry which is preliminary data.</text>
</comment>
<gene>
    <name evidence="2" type="ORF">HINF_LOCUS58962</name>
    <name evidence="1" type="ORF">HINF_LOCUS8546</name>
</gene>
<evidence type="ECO:0000313" key="1">
    <source>
        <dbReference type="EMBL" id="CAI9920901.1"/>
    </source>
</evidence>
<proteinExistence type="predicted"/>